<accession>A0A6J5P5N2</accession>
<evidence type="ECO:0000256" key="3">
    <source>
        <dbReference type="ARBA" id="ARBA00023219"/>
    </source>
</evidence>
<keyword evidence="2" id="KW-1160">Virus entry into host cell</keyword>
<evidence type="ECO:0000256" key="4">
    <source>
        <dbReference type="SAM" id="MobiDB-lite"/>
    </source>
</evidence>
<evidence type="ECO:0000256" key="2">
    <source>
        <dbReference type="ARBA" id="ARBA00023009"/>
    </source>
</evidence>
<protein>
    <submittedName>
        <fullName evidence="5">COG5518 Bacteriophage capsid portal protein</fullName>
    </submittedName>
</protein>
<keyword evidence="2" id="KW-1171">Viral genome ejection through host cell envelope</keyword>
<sequence>MSEEFNYVIGARIDENEQAVNAFASSDPFSKNWEELKNYSGLDNNFKRRAARMSKALVDTTQQSYIDRSIAVPQGLDGARSNQINPGNVFRNGYGLFDVITPPWNVYELANYYDTSFANHAAIDAKVENIVGLGYDFDISKRTMLKLENSSNDESVSRARNRIERAKVELRDWLESLNADDSFTTTMEKIYTDVQAIGNGYMEIGRTTRGEIGYVGHIPATTMRCRRLRDGYVQVIANKVVYFRNFGATNSNPVTEDRRPNEIIHFKQYSPLNTFYGVPDIISAISSLHGDQLASQYNIDYFGNKAVPRYVVTMKGAKLSADAEDKMFRFLQTGLKGQNHRTLYIPLPGDTENNKVEFKMEPIESGVQEGSFKEYRKQNRDDILVAHQVPLSKLGGSDSGAIAAALAQDRTFKEQVARPAQAQLEKQINKIIREKQDVLEFKFNELTLTDEIAQSQILERYVKTQIMMPNEARVALGLPQRDGGDEPFVAKPETMNNDANRARDGERLNNQSDGSATVSGRNPKGEGRSST</sequence>
<keyword evidence="1" id="KW-1188">Viral release from host cell</keyword>
<name>A0A6J5P5N2_9CAUD</name>
<evidence type="ECO:0000256" key="1">
    <source>
        <dbReference type="ARBA" id="ARBA00022950"/>
    </source>
</evidence>
<keyword evidence="3" id="KW-0231">Viral genome packaging</keyword>
<gene>
    <name evidence="5" type="ORF">UFOVP828_32</name>
</gene>
<dbReference type="Pfam" id="PF04860">
    <property type="entry name" value="Phage_portal"/>
    <property type="match status" value="1"/>
</dbReference>
<evidence type="ECO:0000313" key="5">
    <source>
        <dbReference type="EMBL" id="CAB4164445.1"/>
    </source>
</evidence>
<organism evidence="5">
    <name type="scientific">uncultured Caudovirales phage</name>
    <dbReference type="NCBI Taxonomy" id="2100421"/>
    <lineage>
        <taxon>Viruses</taxon>
        <taxon>Duplodnaviria</taxon>
        <taxon>Heunggongvirae</taxon>
        <taxon>Uroviricota</taxon>
        <taxon>Caudoviricetes</taxon>
        <taxon>Peduoviridae</taxon>
        <taxon>Maltschvirus</taxon>
        <taxon>Maltschvirus maltsch</taxon>
    </lineage>
</organism>
<dbReference type="InterPro" id="IPR006944">
    <property type="entry name" value="Phage/GTA_portal"/>
</dbReference>
<reference evidence="5" key="1">
    <citation type="submission" date="2020-04" db="EMBL/GenBank/DDBJ databases">
        <authorList>
            <person name="Chiriac C."/>
            <person name="Salcher M."/>
            <person name="Ghai R."/>
            <person name="Kavagutti S V."/>
        </authorList>
    </citation>
    <scope>NUCLEOTIDE SEQUENCE</scope>
</reference>
<keyword evidence="1" id="KW-0118">Viral capsid assembly</keyword>
<dbReference type="EMBL" id="LR796766">
    <property type="protein sequence ID" value="CAB4164445.1"/>
    <property type="molecule type" value="Genomic_DNA"/>
</dbReference>
<feature type="region of interest" description="Disordered" evidence="4">
    <location>
        <begin position="477"/>
        <end position="531"/>
    </location>
</feature>
<keyword evidence="2" id="KW-1162">Viral penetration into host cytoplasm</keyword>
<feature type="compositionally biased region" description="Polar residues" evidence="4">
    <location>
        <begin position="508"/>
        <end position="520"/>
    </location>
</feature>
<proteinExistence type="predicted"/>